<comment type="pathway">
    <text evidence="3 18">Phospholipid metabolism; CDP-diacylglycerol biosynthesis; CDP-diacylglycerol from sn-glycerol 3-phosphate: step 3/3.</text>
</comment>
<accession>A0A918RJ92</accession>
<feature type="transmembrane region" description="Helical" evidence="19">
    <location>
        <begin position="249"/>
        <end position="266"/>
    </location>
</feature>
<keyword evidence="16" id="KW-0594">Phospholipid biosynthesis</keyword>
<keyword evidence="15 19" id="KW-0472">Membrane</keyword>
<dbReference type="PROSITE" id="PS01315">
    <property type="entry name" value="CDS"/>
    <property type="match status" value="1"/>
</dbReference>
<reference evidence="20" key="2">
    <citation type="submission" date="2020-09" db="EMBL/GenBank/DDBJ databases">
        <authorList>
            <person name="Sun Q."/>
            <person name="Kim S."/>
        </authorList>
    </citation>
    <scope>NUCLEOTIDE SEQUENCE</scope>
    <source>
        <strain evidence="20">KCTC 12711</strain>
    </source>
</reference>
<evidence type="ECO:0000313" key="20">
    <source>
        <dbReference type="EMBL" id="GHA00922.1"/>
    </source>
</evidence>
<comment type="subcellular location">
    <subcellularLocation>
        <location evidence="2">Cell membrane</location>
        <topology evidence="2">Multi-pass membrane protein</topology>
    </subcellularLocation>
</comment>
<dbReference type="PANTHER" id="PTHR46382:SF1">
    <property type="entry name" value="PHOSPHATIDATE CYTIDYLYLTRANSFERASE"/>
    <property type="match status" value="1"/>
</dbReference>
<evidence type="ECO:0000313" key="21">
    <source>
        <dbReference type="Proteomes" id="UP000614811"/>
    </source>
</evidence>
<evidence type="ECO:0000256" key="19">
    <source>
        <dbReference type="SAM" id="Phobius"/>
    </source>
</evidence>
<evidence type="ECO:0000256" key="1">
    <source>
        <dbReference type="ARBA" id="ARBA00001698"/>
    </source>
</evidence>
<dbReference type="GO" id="GO:0016024">
    <property type="term" value="P:CDP-diacylglycerol biosynthetic process"/>
    <property type="evidence" value="ECO:0007669"/>
    <property type="project" value="TreeGrafter"/>
</dbReference>
<evidence type="ECO:0000256" key="2">
    <source>
        <dbReference type="ARBA" id="ARBA00004651"/>
    </source>
</evidence>
<dbReference type="InterPro" id="IPR000374">
    <property type="entry name" value="PC_trans"/>
</dbReference>
<dbReference type="Proteomes" id="UP000614811">
    <property type="component" value="Unassembled WGS sequence"/>
</dbReference>
<protein>
    <recommendedName>
        <fullName evidence="7 18">Phosphatidate cytidylyltransferase</fullName>
        <ecNumber evidence="6 18">2.7.7.41</ecNumber>
    </recommendedName>
</protein>
<keyword evidence="8" id="KW-1003">Cell membrane</keyword>
<keyword evidence="10 18" id="KW-0808">Transferase</keyword>
<evidence type="ECO:0000256" key="16">
    <source>
        <dbReference type="ARBA" id="ARBA00023209"/>
    </source>
</evidence>
<evidence type="ECO:0000256" key="13">
    <source>
        <dbReference type="ARBA" id="ARBA00022989"/>
    </source>
</evidence>
<keyword evidence="17" id="KW-1208">Phospholipid metabolism</keyword>
<feature type="transmembrane region" description="Helical" evidence="19">
    <location>
        <begin position="174"/>
        <end position="194"/>
    </location>
</feature>
<dbReference type="EMBL" id="BMXA01000001">
    <property type="protein sequence ID" value="GHA00922.1"/>
    <property type="molecule type" value="Genomic_DNA"/>
</dbReference>
<comment type="similarity">
    <text evidence="5 18">Belongs to the CDS family.</text>
</comment>
<feature type="transmembrane region" description="Helical" evidence="19">
    <location>
        <begin position="106"/>
        <end position="126"/>
    </location>
</feature>
<comment type="caution">
    <text evidence="20">The sequence shown here is derived from an EMBL/GenBank/DDBJ whole genome shotgun (WGS) entry which is preliminary data.</text>
</comment>
<feature type="transmembrane region" description="Helical" evidence="19">
    <location>
        <begin position="79"/>
        <end position="99"/>
    </location>
</feature>
<dbReference type="GO" id="GO:0005886">
    <property type="term" value="C:plasma membrane"/>
    <property type="evidence" value="ECO:0007669"/>
    <property type="project" value="UniProtKB-SubCell"/>
</dbReference>
<keyword evidence="12 18" id="KW-0548">Nucleotidyltransferase</keyword>
<evidence type="ECO:0000256" key="6">
    <source>
        <dbReference type="ARBA" id="ARBA00012487"/>
    </source>
</evidence>
<organism evidence="20 21">
    <name type="scientific">Arenicella chitinivorans</name>
    <dbReference type="NCBI Taxonomy" id="1329800"/>
    <lineage>
        <taxon>Bacteria</taxon>
        <taxon>Pseudomonadati</taxon>
        <taxon>Pseudomonadota</taxon>
        <taxon>Gammaproteobacteria</taxon>
        <taxon>Arenicellales</taxon>
        <taxon>Arenicellaceae</taxon>
        <taxon>Arenicella</taxon>
    </lineage>
</organism>
<evidence type="ECO:0000256" key="11">
    <source>
        <dbReference type="ARBA" id="ARBA00022692"/>
    </source>
</evidence>
<keyword evidence="21" id="KW-1185">Reference proteome</keyword>
<evidence type="ECO:0000256" key="10">
    <source>
        <dbReference type="ARBA" id="ARBA00022679"/>
    </source>
</evidence>
<evidence type="ECO:0000256" key="3">
    <source>
        <dbReference type="ARBA" id="ARBA00005119"/>
    </source>
</evidence>
<reference evidence="20" key="1">
    <citation type="journal article" date="2014" name="Int. J. Syst. Evol. Microbiol.">
        <title>Complete genome sequence of Corynebacterium casei LMG S-19264T (=DSM 44701T), isolated from a smear-ripened cheese.</title>
        <authorList>
            <consortium name="US DOE Joint Genome Institute (JGI-PGF)"/>
            <person name="Walter F."/>
            <person name="Albersmeier A."/>
            <person name="Kalinowski J."/>
            <person name="Ruckert C."/>
        </authorList>
    </citation>
    <scope>NUCLEOTIDE SEQUENCE</scope>
    <source>
        <strain evidence="20">KCTC 12711</strain>
    </source>
</reference>
<keyword evidence="13 19" id="KW-1133">Transmembrane helix</keyword>
<keyword evidence="11 18" id="KW-0812">Transmembrane</keyword>
<evidence type="ECO:0000256" key="5">
    <source>
        <dbReference type="ARBA" id="ARBA00010185"/>
    </source>
</evidence>
<comment type="pathway">
    <text evidence="4">Lipid metabolism.</text>
</comment>
<feature type="transmembrane region" description="Helical" evidence="19">
    <location>
        <begin position="132"/>
        <end position="153"/>
    </location>
</feature>
<evidence type="ECO:0000256" key="12">
    <source>
        <dbReference type="ARBA" id="ARBA00022695"/>
    </source>
</evidence>
<keyword evidence="9" id="KW-0444">Lipid biosynthesis</keyword>
<proteinExistence type="inferred from homology"/>
<dbReference type="PANTHER" id="PTHR46382">
    <property type="entry name" value="PHOSPHATIDATE CYTIDYLYLTRANSFERASE"/>
    <property type="match status" value="1"/>
</dbReference>
<keyword evidence="14" id="KW-0443">Lipid metabolism</keyword>
<evidence type="ECO:0000256" key="7">
    <source>
        <dbReference type="ARBA" id="ARBA00019373"/>
    </source>
</evidence>
<name>A0A918RJ92_9GAMM</name>
<sequence>MLKQRVITALVLAAIVLCALFIPNPLLWRALITLVVLLAFYEWLRFCQIEALPIKALAYGVFGAAVYFTQSGWLALDWVIPVVCVLWLVLLVFTMTDALNILHIKWLKLLIGIVVLSSASFIVIEIKNLAHGHLWIVCFLCAVVAADIGAYFAGRRFGRVKLAPSISPGKTVEGFFGGLVLVSVIYIPVLFYFFSADAASMLLLTVLVTAVVSVGGDLFESKLKRHVGLKDSSQILPGHGGILDRIDSILAGVNFFALGLLVLGYLS</sequence>
<evidence type="ECO:0000256" key="9">
    <source>
        <dbReference type="ARBA" id="ARBA00022516"/>
    </source>
</evidence>
<comment type="catalytic activity">
    <reaction evidence="1 18">
        <text>a 1,2-diacyl-sn-glycero-3-phosphate + CTP + H(+) = a CDP-1,2-diacyl-sn-glycerol + diphosphate</text>
        <dbReference type="Rhea" id="RHEA:16229"/>
        <dbReference type="ChEBI" id="CHEBI:15378"/>
        <dbReference type="ChEBI" id="CHEBI:33019"/>
        <dbReference type="ChEBI" id="CHEBI:37563"/>
        <dbReference type="ChEBI" id="CHEBI:58332"/>
        <dbReference type="ChEBI" id="CHEBI:58608"/>
        <dbReference type="EC" id="2.7.7.41"/>
    </reaction>
</comment>
<dbReference type="AlphaFoldDB" id="A0A918RJ92"/>
<dbReference type="RefSeq" id="WP_189398654.1">
    <property type="nucleotide sequence ID" value="NZ_BMXA01000001.1"/>
</dbReference>
<evidence type="ECO:0000256" key="15">
    <source>
        <dbReference type="ARBA" id="ARBA00023136"/>
    </source>
</evidence>
<evidence type="ECO:0000256" key="18">
    <source>
        <dbReference type="RuleBase" id="RU003938"/>
    </source>
</evidence>
<evidence type="ECO:0000256" key="8">
    <source>
        <dbReference type="ARBA" id="ARBA00022475"/>
    </source>
</evidence>
<dbReference type="Pfam" id="PF01148">
    <property type="entry name" value="CTP_transf_1"/>
    <property type="match status" value="1"/>
</dbReference>
<feature type="transmembrane region" description="Helical" evidence="19">
    <location>
        <begin position="28"/>
        <end position="44"/>
    </location>
</feature>
<evidence type="ECO:0000256" key="14">
    <source>
        <dbReference type="ARBA" id="ARBA00023098"/>
    </source>
</evidence>
<evidence type="ECO:0000256" key="4">
    <source>
        <dbReference type="ARBA" id="ARBA00005189"/>
    </source>
</evidence>
<evidence type="ECO:0000256" key="17">
    <source>
        <dbReference type="ARBA" id="ARBA00023264"/>
    </source>
</evidence>
<dbReference type="GO" id="GO:0004605">
    <property type="term" value="F:phosphatidate cytidylyltransferase activity"/>
    <property type="evidence" value="ECO:0007669"/>
    <property type="project" value="UniProtKB-EC"/>
</dbReference>
<dbReference type="EC" id="2.7.7.41" evidence="6 18"/>
<feature type="transmembrane region" description="Helical" evidence="19">
    <location>
        <begin position="56"/>
        <end position="73"/>
    </location>
</feature>
<gene>
    <name evidence="20" type="primary">cdsA</name>
    <name evidence="20" type="ORF">GCM10008090_07500</name>
</gene>